<reference evidence="3 4" key="1">
    <citation type="submission" date="2015-01" db="EMBL/GenBank/DDBJ databases">
        <title>Ahrensia donghaiensis sp. nov., a novel dimethylsulphoniopropionate-cleavage bacterium isolated from seawater and emended descriptions of the genus Ahrensia and Ahrensia kielensis.</title>
        <authorList>
            <person name="Liu J."/>
        </authorList>
    </citation>
    <scope>NUCLEOTIDE SEQUENCE [LARGE SCALE GENOMIC DNA]</scope>
    <source>
        <strain evidence="3 4">LZD062</strain>
    </source>
</reference>
<dbReference type="AlphaFoldDB" id="A0A0M9GKU0"/>
<sequence>MTAATQSIWRRLWARYDDTKLIKAVFFGMLGGVIGTLYIDYQELQRAASYEVPDGARPVPVLPAAPPDDGTPQSPQTAQPDFVTTPADTHRASMSVKLGSQGVLQLTGTIEPETADLFAAEIDKIGEYVKSVSLDSPGGFLQSALTMGALIREKGYDTTINEGALCASACPLIFASGTNRQVDEKAAFGLHQIYAAGGSPLSAAEAMSDAQSTTARITRYLDEMGVQPAVWNFALETPPSQLYYLSPEELKKFDFITG</sequence>
<dbReference type="SUPFAM" id="SSF52096">
    <property type="entry name" value="ClpP/crotonase"/>
    <property type="match status" value="1"/>
</dbReference>
<accession>A0A0M9GKU0</accession>
<dbReference type="Proteomes" id="UP000038011">
    <property type="component" value="Unassembled WGS sequence"/>
</dbReference>
<evidence type="ECO:0000256" key="2">
    <source>
        <dbReference type="SAM" id="Phobius"/>
    </source>
</evidence>
<dbReference type="RefSeq" id="WP_054000322.1">
    <property type="nucleotide sequence ID" value="NZ_JXMU01000030.1"/>
</dbReference>
<dbReference type="OrthoDB" id="5936191at2"/>
<feature type="transmembrane region" description="Helical" evidence="2">
    <location>
        <begin position="21"/>
        <end position="39"/>
    </location>
</feature>
<evidence type="ECO:0008006" key="5">
    <source>
        <dbReference type="Google" id="ProtNLM"/>
    </source>
</evidence>
<organism evidence="3 4">
    <name type="scientific">Ahrensia marina</name>
    <dbReference type="NCBI Taxonomy" id="1514904"/>
    <lineage>
        <taxon>Bacteria</taxon>
        <taxon>Pseudomonadati</taxon>
        <taxon>Pseudomonadota</taxon>
        <taxon>Alphaproteobacteria</taxon>
        <taxon>Hyphomicrobiales</taxon>
        <taxon>Ahrensiaceae</taxon>
        <taxon>Ahrensia</taxon>
    </lineage>
</organism>
<feature type="region of interest" description="Disordered" evidence="1">
    <location>
        <begin position="55"/>
        <end position="82"/>
    </location>
</feature>
<proteinExistence type="predicted"/>
<dbReference type="InterPro" id="IPR029045">
    <property type="entry name" value="ClpP/crotonase-like_dom_sf"/>
</dbReference>
<evidence type="ECO:0000313" key="3">
    <source>
        <dbReference type="EMBL" id="KPB00073.1"/>
    </source>
</evidence>
<evidence type="ECO:0000256" key="1">
    <source>
        <dbReference type="SAM" id="MobiDB-lite"/>
    </source>
</evidence>
<evidence type="ECO:0000313" key="4">
    <source>
        <dbReference type="Proteomes" id="UP000038011"/>
    </source>
</evidence>
<keyword evidence="2" id="KW-0472">Membrane</keyword>
<name>A0A0M9GKU0_9HYPH</name>
<dbReference type="Gene3D" id="3.90.226.10">
    <property type="entry name" value="2-enoyl-CoA Hydratase, Chain A, domain 1"/>
    <property type="match status" value="1"/>
</dbReference>
<keyword evidence="2" id="KW-0812">Transmembrane</keyword>
<dbReference type="EMBL" id="JXMU01000030">
    <property type="protein sequence ID" value="KPB00073.1"/>
    <property type="molecule type" value="Genomic_DNA"/>
</dbReference>
<keyword evidence="4" id="KW-1185">Reference proteome</keyword>
<dbReference type="STRING" id="1514904.SU32_15660"/>
<keyword evidence="2" id="KW-1133">Transmembrane helix</keyword>
<comment type="caution">
    <text evidence="3">The sequence shown here is derived from an EMBL/GenBank/DDBJ whole genome shotgun (WGS) entry which is preliminary data.</text>
</comment>
<gene>
    <name evidence="3" type="ORF">SU32_15660</name>
</gene>
<protein>
    <recommendedName>
        <fullName evidence="5">Periplasmic protein</fullName>
    </recommendedName>
</protein>
<dbReference type="PATRIC" id="fig|1514904.3.peg.2538"/>